<proteinExistence type="predicted"/>
<keyword evidence="3" id="KW-1185">Reference proteome</keyword>
<feature type="region of interest" description="Disordered" evidence="1">
    <location>
        <begin position="236"/>
        <end position="257"/>
    </location>
</feature>
<accession>A0A5N0UZE2</accession>
<dbReference type="Gene3D" id="3.40.50.150">
    <property type="entry name" value="Vaccinia Virus protein VP39"/>
    <property type="match status" value="1"/>
</dbReference>
<dbReference type="EMBL" id="VMNW02000030">
    <property type="protein sequence ID" value="KAA9159317.1"/>
    <property type="molecule type" value="Genomic_DNA"/>
</dbReference>
<protein>
    <recommendedName>
        <fullName evidence="4">SAM-dependent methyltransferase</fullName>
    </recommendedName>
</protein>
<dbReference type="InterPro" id="IPR006764">
    <property type="entry name" value="SAM_dep_MeTrfase_SAV2177_type"/>
</dbReference>
<gene>
    <name evidence="2" type="ORF">FPZ12_020665</name>
</gene>
<dbReference type="InterPro" id="IPR029063">
    <property type="entry name" value="SAM-dependent_MTases_sf"/>
</dbReference>
<dbReference type="Proteomes" id="UP000319769">
    <property type="component" value="Unassembled WGS sequence"/>
</dbReference>
<evidence type="ECO:0008006" key="4">
    <source>
        <dbReference type="Google" id="ProtNLM"/>
    </source>
</evidence>
<dbReference type="PIRSF" id="PIRSF017393">
    <property type="entry name" value="MTase_SAV2177"/>
    <property type="match status" value="1"/>
</dbReference>
<evidence type="ECO:0000313" key="2">
    <source>
        <dbReference type="EMBL" id="KAA9159317.1"/>
    </source>
</evidence>
<dbReference type="Pfam" id="PF04672">
    <property type="entry name" value="Methyltransf_19"/>
    <property type="match status" value="1"/>
</dbReference>
<reference evidence="2" key="1">
    <citation type="submission" date="2019-09" db="EMBL/GenBank/DDBJ databases">
        <authorList>
            <person name="Teo W.F.A."/>
            <person name="Duangmal K."/>
        </authorList>
    </citation>
    <scope>NUCLEOTIDE SEQUENCE [LARGE SCALE GENOMIC DNA]</scope>
    <source>
        <strain evidence="2">K81G1</strain>
    </source>
</reference>
<sequence>MSDEPNTVRSVPTAAGVYDWLLGGHHHQPCDAEAAVRALQAFPALGLAARVNREFLHRTVRYLGSAGIRQFLDIGSGYPAMGSVHEVAHAWAPRSRVAYVDHDPDTVAVSRELLAGTPDTIAIGGDLREPDAIFADPEVRAVLNFEQPVGLLLISVLPFLDGDAAELVAAFRARLAPGSHLVISHITESDDPIVRYQQQQATKSYNGTVRQQARTRTREEITALFAGTELVPPGLVHVPDWRPTNPRKHEPDDRDESRVVQLGGVGRVLG</sequence>
<evidence type="ECO:0000313" key="3">
    <source>
        <dbReference type="Proteomes" id="UP000319769"/>
    </source>
</evidence>
<dbReference type="AlphaFoldDB" id="A0A5N0UZE2"/>
<dbReference type="SUPFAM" id="SSF53335">
    <property type="entry name" value="S-adenosyl-L-methionine-dependent methyltransferases"/>
    <property type="match status" value="1"/>
</dbReference>
<organism evidence="2 3">
    <name type="scientific">Amycolatopsis acidicola</name>
    <dbReference type="NCBI Taxonomy" id="2596893"/>
    <lineage>
        <taxon>Bacteria</taxon>
        <taxon>Bacillati</taxon>
        <taxon>Actinomycetota</taxon>
        <taxon>Actinomycetes</taxon>
        <taxon>Pseudonocardiales</taxon>
        <taxon>Pseudonocardiaceae</taxon>
        <taxon>Amycolatopsis</taxon>
    </lineage>
</organism>
<dbReference type="RefSeq" id="WP_144747536.1">
    <property type="nucleotide sequence ID" value="NZ_VMNW02000030.1"/>
</dbReference>
<feature type="compositionally biased region" description="Basic and acidic residues" evidence="1">
    <location>
        <begin position="247"/>
        <end position="257"/>
    </location>
</feature>
<dbReference type="OrthoDB" id="3516042at2"/>
<comment type="caution">
    <text evidence="2">The sequence shown here is derived from an EMBL/GenBank/DDBJ whole genome shotgun (WGS) entry which is preliminary data.</text>
</comment>
<evidence type="ECO:0000256" key="1">
    <source>
        <dbReference type="SAM" id="MobiDB-lite"/>
    </source>
</evidence>
<name>A0A5N0UZE2_9PSEU</name>